<evidence type="ECO:0000256" key="2">
    <source>
        <dbReference type="ARBA" id="ARBA00007868"/>
    </source>
</evidence>
<evidence type="ECO:0000313" key="12">
    <source>
        <dbReference type="EMBL" id="RVU39331.1"/>
    </source>
</evidence>
<dbReference type="InterPro" id="IPR003835">
    <property type="entry name" value="Glyco_trans_19"/>
</dbReference>
<evidence type="ECO:0000256" key="9">
    <source>
        <dbReference type="ARBA" id="ARBA00023098"/>
    </source>
</evidence>
<evidence type="ECO:0000256" key="4">
    <source>
        <dbReference type="ARBA" id="ARBA00020902"/>
    </source>
</evidence>
<keyword evidence="13" id="KW-1185">Reference proteome</keyword>
<name>A0A437QXT0_9PROT</name>
<dbReference type="NCBIfam" id="TIGR00215">
    <property type="entry name" value="lpxB"/>
    <property type="match status" value="1"/>
</dbReference>
<keyword evidence="9" id="KW-0443">Lipid metabolism</keyword>
<keyword evidence="7 12" id="KW-0328">Glycosyltransferase</keyword>
<evidence type="ECO:0000256" key="10">
    <source>
        <dbReference type="ARBA" id="ARBA00048975"/>
    </source>
</evidence>
<dbReference type="GO" id="GO:0005543">
    <property type="term" value="F:phospholipid binding"/>
    <property type="evidence" value="ECO:0007669"/>
    <property type="project" value="TreeGrafter"/>
</dbReference>
<proteinExistence type="inferred from homology"/>
<evidence type="ECO:0000256" key="7">
    <source>
        <dbReference type="ARBA" id="ARBA00022676"/>
    </source>
</evidence>
<dbReference type="Pfam" id="PF02684">
    <property type="entry name" value="LpxB"/>
    <property type="match status" value="1"/>
</dbReference>
<evidence type="ECO:0000256" key="5">
    <source>
        <dbReference type="ARBA" id="ARBA00022516"/>
    </source>
</evidence>
<evidence type="ECO:0000313" key="13">
    <source>
        <dbReference type="Proteomes" id="UP000287447"/>
    </source>
</evidence>
<protein>
    <recommendedName>
        <fullName evidence="4 11">Lipid-A-disaccharide synthase</fullName>
        <ecNumber evidence="3 11">2.4.1.182</ecNumber>
    </recommendedName>
</protein>
<evidence type="ECO:0000256" key="3">
    <source>
        <dbReference type="ARBA" id="ARBA00012687"/>
    </source>
</evidence>
<keyword evidence="8 12" id="KW-0808">Transferase</keyword>
<evidence type="ECO:0000256" key="8">
    <source>
        <dbReference type="ARBA" id="ARBA00022679"/>
    </source>
</evidence>
<dbReference type="RefSeq" id="WP_127764702.1">
    <property type="nucleotide sequence ID" value="NZ_SADE01000001.1"/>
</dbReference>
<dbReference type="SUPFAM" id="SSF53756">
    <property type="entry name" value="UDP-Glycosyltransferase/glycogen phosphorylase"/>
    <property type="match status" value="1"/>
</dbReference>
<gene>
    <name evidence="12" type="primary">lpxB</name>
    <name evidence="12" type="ORF">EOI86_08850</name>
</gene>
<dbReference type="EMBL" id="SADE01000001">
    <property type="protein sequence ID" value="RVU39331.1"/>
    <property type="molecule type" value="Genomic_DNA"/>
</dbReference>
<dbReference type="PANTHER" id="PTHR30372">
    <property type="entry name" value="LIPID-A-DISACCHARIDE SYNTHASE"/>
    <property type="match status" value="1"/>
</dbReference>
<dbReference type="EC" id="2.4.1.182" evidence="3 11"/>
<evidence type="ECO:0000256" key="11">
    <source>
        <dbReference type="NCBIfam" id="TIGR00215"/>
    </source>
</evidence>
<dbReference type="Proteomes" id="UP000287447">
    <property type="component" value="Unassembled WGS sequence"/>
</dbReference>
<comment type="catalytic activity">
    <reaction evidence="10">
        <text>a lipid X + a UDP-2-N,3-O-bis[(3R)-3-hydroxyacyl]-alpha-D-glucosamine = a lipid A disaccharide + UDP + H(+)</text>
        <dbReference type="Rhea" id="RHEA:67828"/>
        <dbReference type="ChEBI" id="CHEBI:15378"/>
        <dbReference type="ChEBI" id="CHEBI:58223"/>
        <dbReference type="ChEBI" id="CHEBI:137748"/>
        <dbReference type="ChEBI" id="CHEBI:176338"/>
        <dbReference type="ChEBI" id="CHEBI:176343"/>
        <dbReference type="EC" id="2.4.1.182"/>
    </reaction>
</comment>
<comment type="function">
    <text evidence="1">Condensation of UDP-2,3-diacylglucosamine and 2,3-diacylglucosamine-1-phosphate to form lipid A disaccharide, a precursor of lipid A, a phosphorylated glycolipid that anchors the lipopolysaccharide to the outer membrane of the cell.</text>
</comment>
<dbReference type="OrthoDB" id="9801642at2"/>
<evidence type="ECO:0000256" key="6">
    <source>
        <dbReference type="ARBA" id="ARBA00022556"/>
    </source>
</evidence>
<keyword evidence="5" id="KW-0444">Lipid biosynthesis</keyword>
<comment type="caution">
    <text evidence="12">The sequence shown here is derived from an EMBL/GenBank/DDBJ whole genome shotgun (WGS) entry which is preliminary data.</text>
</comment>
<dbReference type="GO" id="GO:0009245">
    <property type="term" value="P:lipid A biosynthetic process"/>
    <property type="evidence" value="ECO:0007669"/>
    <property type="project" value="UniProtKB-UniRule"/>
</dbReference>
<dbReference type="AlphaFoldDB" id="A0A437QXT0"/>
<sequence>MSTEASPVLFLVAGESSGDALGARLIRALRRLTGNRVEIHGIGGPLMEAEGLRSLFPMSELSVMGLLEVLPHARRIMGRMRQAAKAVDDLQPDAVITIDSPGFAHGFVTKIKTPGIRKIHYVAPTVWAWRAKRVHKFKRHFDHLLTLLPFEPPYFEAVGLKTTFVGHSVLESGLKEADGNVFRQAHGIGQDKTVIAVLPGSRFGEVSRHMAPFRAAIEGLMAKGRDFVCVLPTVPHLSDLVTELAADWPVPISIVIGEADRFGAMKAAQAAVAASGTVSLELALAETPAVIAYRMNSLTHWIVRRMVSIDHASLINIMAVMEGRDPPIPERLQRDCRGDLLAADLDALLGPEGERQLAALAPGLDALRPPDGVTPSEAAARAVLKDIA</sequence>
<dbReference type="GO" id="GO:0016020">
    <property type="term" value="C:membrane"/>
    <property type="evidence" value="ECO:0007669"/>
    <property type="project" value="GOC"/>
</dbReference>
<organism evidence="12 13">
    <name type="scientific">Hwanghaeella grinnelliae</name>
    <dbReference type="NCBI Taxonomy" id="2500179"/>
    <lineage>
        <taxon>Bacteria</taxon>
        <taxon>Pseudomonadati</taxon>
        <taxon>Pseudomonadota</taxon>
        <taxon>Alphaproteobacteria</taxon>
        <taxon>Rhodospirillales</taxon>
        <taxon>Rhodospirillaceae</taxon>
        <taxon>Hwanghaeella</taxon>
    </lineage>
</organism>
<reference evidence="13" key="1">
    <citation type="submission" date="2019-01" db="EMBL/GenBank/DDBJ databases">
        <title>Gri0909 isolated from a small marine red alga.</title>
        <authorList>
            <person name="Kim J."/>
            <person name="Jeong S.E."/>
            <person name="Jeon C.O."/>
        </authorList>
    </citation>
    <scope>NUCLEOTIDE SEQUENCE [LARGE SCALE GENOMIC DNA]</scope>
    <source>
        <strain evidence="13">Gri0909</strain>
    </source>
</reference>
<comment type="similarity">
    <text evidence="2">Belongs to the LpxB family.</text>
</comment>
<accession>A0A437QXT0</accession>
<dbReference type="GO" id="GO:0008915">
    <property type="term" value="F:lipid-A-disaccharide synthase activity"/>
    <property type="evidence" value="ECO:0007669"/>
    <property type="project" value="UniProtKB-UniRule"/>
</dbReference>
<dbReference type="PANTHER" id="PTHR30372:SF4">
    <property type="entry name" value="LIPID-A-DISACCHARIDE SYNTHASE, MITOCHONDRIAL-RELATED"/>
    <property type="match status" value="1"/>
</dbReference>
<evidence type="ECO:0000256" key="1">
    <source>
        <dbReference type="ARBA" id="ARBA00002056"/>
    </source>
</evidence>
<keyword evidence="6" id="KW-0441">Lipid A biosynthesis</keyword>